<comment type="cofactor">
    <cofactor evidence="6">
        <name>Zn(2+)</name>
        <dbReference type="ChEBI" id="CHEBI:29105"/>
    </cofactor>
    <text evidence="6">Binds 1 zinc ion.</text>
</comment>
<dbReference type="NCBIfam" id="TIGR00181">
    <property type="entry name" value="pepF"/>
    <property type="match status" value="1"/>
</dbReference>
<dbReference type="Pfam" id="PF01432">
    <property type="entry name" value="Peptidase_M3"/>
    <property type="match status" value="1"/>
</dbReference>
<dbReference type="PANTHER" id="PTHR11804:SF84">
    <property type="entry name" value="SACCHAROLYSIN"/>
    <property type="match status" value="1"/>
</dbReference>
<feature type="signal peptide" evidence="7">
    <location>
        <begin position="1"/>
        <end position="30"/>
    </location>
</feature>
<evidence type="ECO:0000256" key="5">
    <source>
        <dbReference type="ARBA" id="ARBA00023049"/>
    </source>
</evidence>
<feature type="chain" id="PRO_5046295896" description="Oligopeptidase F" evidence="7">
    <location>
        <begin position="31"/>
        <end position="642"/>
    </location>
</feature>
<accession>A0ABM7XCB1</accession>
<keyword evidence="7" id="KW-0732">Signal</keyword>
<evidence type="ECO:0000256" key="4">
    <source>
        <dbReference type="ARBA" id="ARBA00022833"/>
    </source>
</evidence>
<comment type="similarity">
    <text evidence="6">Belongs to the peptidase M3B family.</text>
</comment>
<dbReference type="SUPFAM" id="SSF55486">
    <property type="entry name" value="Metalloproteases ('zincins'), catalytic domain"/>
    <property type="match status" value="1"/>
</dbReference>
<keyword evidence="4 6" id="KW-0862">Zinc</keyword>
<dbReference type="EC" id="3.4.24.-" evidence="6"/>
<keyword evidence="5 6" id="KW-0482">Metalloprotease</keyword>
<dbReference type="InterPro" id="IPR004438">
    <property type="entry name" value="Peptidase_M3B"/>
</dbReference>
<dbReference type="Proteomes" id="UP001162734">
    <property type="component" value="Chromosome"/>
</dbReference>
<evidence type="ECO:0000256" key="7">
    <source>
        <dbReference type="SAM" id="SignalP"/>
    </source>
</evidence>
<evidence type="ECO:0000256" key="3">
    <source>
        <dbReference type="ARBA" id="ARBA00022801"/>
    </source>
</evidence>
<dbReference type="Pfam" id="PF08439">
    <property type="entry name" value="Peptidase_M3_N"/>
    <property type="match status" value="1"/>
</dbReference>
<keyword evidence="1 6" id="KW-0645">Protease</keyword>
<gene>
    <name evidence="10" type="ORF">AMPC_26240</name>
</gene>
<keyword evidence="3 6" id="KW-0378">Hydrolase</keyword>
<dbReference type="InterPro" id="IPR001567">
    <property type="entry name" value="Pept_M3A_M3B_dom"/>
</dbReference>
<evidence type="ECO:0000259" key="8">
    <source>
        <dbReference type="Pfam" id="PF01432"/>
    </source>
</evidence>
<feature type="domain" description="Peptidase M3A/M3B catalytic" evidence="8">
    <location>
        <begin position="234"/>
        <end position="620"/>
    </location>
</feature>
<dbReference type="InterPro" id="IPR013647">
    <property type="entry name" value="OligopepF_N_dom"/>
</dbReference>
<keyword evidence="11" id="KW-1185">Reference proteome</keyword>
<dbReference type="CDD" id="cd09608">
    <property type="entry name" value="M3B_PepF"/>
    <property type="match status" value="1"/>
</dbReference>
<name>A0ABM7XCB1_9BACT</name>
<evidence type="ECO:0000313" key="10">
    <source>
        <dbReference type="EMBL" id="BDG09511.1"/>
    </source>
</evidence>
<dbReference type="Gene3D" id="1.10.1370.20">
    <property type="entry name" value="Oligoendopeptidase f, C-terminal domain"/>
    <property type="match status" value="1"/>
</dbReference>
<organism evidence="10 11">
    <name type="scientific">Anaeromyxobacter paludicola</name>
    <dbReference type="NCBI Taxonomy" id="2918171"/>
    <lineage>
        <taxon>Bacteria</taxon>
        <taxon>Pseudomonadati</taxon>
        <taxon>Myxococcota</taxon>
        <taxon>Myxococcia</taxon>
        <taxon>Myxococcales</taxon>
        <taxon>Cystobacterineae</taxon>
        <taxon>Anaeromyxobacteraceae</taxon>
        <taxon>Anaeromyxobacter</taxon>
    </lineage>
</organism>
<protein>
    <recommendedName>
        <fullName evidence="6">Oligopeptidase F</fullName>
        <ecNumber evidence="6">3.4.24.-</ecNumber>
    </recommendedName>
</protein>
<evidence type="ECO:0000259" key="9">
    <source>
        <dbReference type="Pfam" id="PF08439"/>
    </source>
</evidence>
<evidence type="ECO:0000256" key="2">
    <source>
        <dbReference type="ARBA" id="ARBA00022723"/>
    </source>
</evidence>
<keyword evidence="2 6" id="KW-0479">Metal-binding</keyword>
<dbReference type="InterPro" id="IPR045090">
    <property type="entry name" value="Pept_M3A_M3B"/>
</dbReference>
<dbReference type="Gene3D" id="1.20.140.70">
    <property type="entry name" value="Oligopeptidase f, N-terminal domain"/>
    <property type="match status" value="1"/>
</dbReference>
<dbReference type="PANTHER" id="PTHR11804">
    <property type="entry name" value="PROTEASE M3 THIMET OLIGOPEPTIDASE-RELATED"/>
    <property type="match status" value="1"/>
</dbReference>
<dbReference type="InterPro" id="IPR042088">
    <property type="entry name" value="OligoPept_F_C"/>
</dbReference>
<proteinExistence type="inferred from homology"/>
<sequence length="642" mass="71625">MTPSPPAAPRAALRLLAALALCLAALPAGAAAVKDRSQIPEQYKWNLADIFPSAQAWAHAKAELGRRLPALARHKGHLGDSAAALLAGLDDVYGFDRELQRVSVYASTLSDEDTRAAKPREMKQSAELLQTDFAAATAWVKPELQSLDPARVRAFLAQEPKLAPYRFFVEDALRWKPHTLSAPEERIVAQAGILEGAGGAAYNVLKDADLPYPTVKLSTGEEVRLDNAAFTLHREARSRADRELVFREFFGALQGYERTMGATLYANVQAHLFDEKVHRFGSALEAALFPGNIPPEVYRQLLRDVRRSLPTLHRYLKLRQRMLGVSQLEYQDLYVPLVKEVALSYTPDQARAVTLEALAPLGRPYRDALQRGFESRWTDYLPTPGKRTGAYSTGVYGVHPYQLLNFNGTYEDLSTLAHESGHSMHTWLSMNAQPYPTADYPIFVAEVASTLNENLLVHHLLAKAKDDDTRLFLLGSNLDGLRTTLFRQALFAEFELRIHEQVEQGETLTGEGLSALYLKLVREYYGHDQGVCRVDDLARIEWAYIPHFYYDFYVWQYATSMVASTALATGLREEARQGGTSRRDAYLDLLRAGGSRYPIDLLASAGVDMRTSKPFDAAIAEMNATMDEIERILARRPARAAP</sequence>
<dbReference type="RefSeq" id="WP_248341790.1">
    <property type="nucleotide sequence ID" value="NZ_AP025592.1"/>
</dbReference>
<dbReference type="EMBL" id="AP025592">
    <property type="protein sequence ID" value="BDG09511.1"/>
    <property type="molecule type" value="Genomic_DNA"/>
</dbReference>
<feature type="domain" description="Oligopeptidase F N-terminal" evidence="9">
    <location>
        <begin position="143"/>
        <end position="210"/>
    </location>
</feature>
<evidence type="ECO:0000256" key="1">
    <source>
        <dbReference type="ARBA" id="ARBA00022670"/>
    </source>
</evidence>
<evidence type="ECO:0000313" key="11">
    <source>
        <dbReference type="Proteomes" id="UP001162734"/>
    </source>
</evidence>
<dbReference type="Gene3D" id="1.10.287.830">
    <property type="entry name" value="putative peptidase helix hairpin domain like"/>
    <property type="match status" value="1"/>
</dbReference>
<evidence type="ECO:0000256" key="6">
    <source>
        <dbReference type="RuleBase" id="RU368091"/>
    </source>
</evidence>
<comment type="function">
    <text evidence="6">Has oligopeptidase activity and degrades a variety of small bioactive peptides.</text>
</comment>
<reference evidence="11" key="1">
    <citation type="journal article" date="2022" name="Int. J. Syst. Evol. Microbiol.">
        <title>Anaeromyxobacter oryzae sp. nov., Anaeromyxobacter diazotrophicus sp. nov. and Anaeromyxobacter paludicola sp. nov., isolated from paddy soils.</title>
        <authorList>
            <person name="Itoh H."/>
            <person name="Xu Z."/>
            <person name="Mise K."/>
            <person name="Masuda Y."/>
            <person name="Ushijima N."/>
            <person name="Hayakawa C."/>
            <person name="Shiratori Y."/>
            <person name="Senoo K."/>
        </authorList>
    </citation>
    <scope>NUCLEOTIDE SEQUENCE [LARGE SCALE GENOMIC DNA]</scope>
    <source>
        <strain evidence="11">Red630</strain>
    </source>
</reference>